<dbReference type="AlphaFoldDB" id="A0A652YXD6"/>
<gene>
    <name evidence="1" type="ORF">FNL38_101723</name>
</gene>
<comment type="caution">
    <text evidence="1">The sequence shown here is derived from an EMBL/GenBank/DDBJ whole genome shotgun (WGS) entry which is preliminary data.</text>
</comment>
<dbReference type="InterPro" id="IPR021385">
    <property type="entry name" value="DUF3017"/>
</dbReference>
<protein>
    <recommendedName>
        <fullName evidence="2">DUF3017 family protein</fullName>
    </recommendedName>
</protein>
<evidence type="ECO:0000313" key="1">
    <source>
        <dbReference type="EMBL" id="TYQ08352.1"/>
    </source>
</evidence>
<dbReference type="EMBL" id="VNIQ01000001">
    <property type="protein sequence ID" value="TYQ08352.1"/>
    <property type="molecule type" value="Genomic_DNA"/>
</dbReference>
<evidence type="ECO:0008006" key="2">
    <source>
        <dbReference type="Google" id="ProtNLM"/>
    </source>
</evidence>
<dbReference type="Pfam" id="PF11222">
    <property type="entry name" value="DUF3017"/>
    <property type="match status" value="1"/>
</dbReference>
<accession>A0A652YXD6</accession>
<organism evidence="1">
    <name type="scientific">Nocardia globerula</name>
    <dbReference type="NCBI Taxonomy" id="1818"/>
    <lineage>
        <taxon>Bacteria</taxon>
        <taxon>Bacillati</taxon>
        <taxon>Actinomycetota</taxon>
        <taxon>Actinomycetes</taxon>
        <taxon>Mycobacteriales</taxon>
        <taxon>Nocardiaceae</taxon>
        <taxon>Nocardia</taxon>
    </lineage>
</organism>
<sequence length="94" mass="9781">MTSPVGLVKKNLPMITVLAVIAAAVVLVLADRWRRGSLVLGVAVIIGAAARWCFPQNRVGLLAVRGKKFDTAAMGVMGALIVSLALTIDPLGTD</sequence>
<proteinExistence type="predicted"/>
<name>A0A652YXD6_NOCGL</name>
<reference evidence="1" key="1">
    <citation type="submission" date="2019-07" db="EMBL/GenBank/DDBJ databases">
        <title>Genomic Encyclopedia of Type Strains, Phase IV (KMG-IV): sequencing the most valuable type-strain genomes for metagenomic binning, comparative biology and taxonomic classification.</title>
        <authorList>
            <person name="Goeker M."/>
        </authorList>
    </citation>
    <scope>NUCLEOTIDE SEQUENCE</scope>
    <source>
        <strain evidence="1">DSM 44596</strain>
    </source>
</reference>